<keyword evidence="9" id="KW-1185">Reference proteome</keyword>
<evidence type="ECO:0000256" key="6">
    <source>
        <dbReference type="SAM" id="Phobius"/>
    </source>
</evidence>
<dbReference type="SUPFAM" id="SSF55785">
    <property type="entry name" value="PYP-like sensor domain (PAS domain)"/>
    <property type="match status" value="1"/>
</dbReference>
<evidence type="ECO:0000256" key="2">
    <source>
        <dbReference type="ARBA" id="ARBA00012438"/>
    </source>
</evidence>
<keyword evidence="4" id="KW-0808">Transferase</keyword>
<dbReference type="OrthoDB" id="9795133at2"/>
<dbReference type="EMBL" id="LWQT01000131">
    <property type="protein sequence ID" value="OAN43023.1"/>
    <property type="molecule type" value="Genomic_DNA"/>
</dbReference>
<dbReference type="SUPFAM" id="SSF55874">
    <property type="entry name" value="ATPase domain of HSP90 chaperone/DNA topoisomerase II/histidine kinase"/>
    <property type="match status" value="1"/>
</dbReference>
<sequence>MPPTSEQSRMPVAHRLLARLGVIGTVIALAISAIVVLRDYDMTQRQVAEVFEQIEASYLPSVTEHVWLKDHDHLIHLMDGIRHFPHIQLAETQDESGAVLAASGERIGASELVRRYELRRTYLGRSMVIGNLVVSANLEEMRLQATERAFLALLSNVVLIAGVLGALYWQVHRVVTRPLARMAAHARAQRAVRSDHLVPFPVPANMHNDELFDLASAYTELHLATQTAFLQVRDSESRLRILFDSSPVSLWEEDFSEVKRRVDDLRNETGADFDSYLSRHPERVLELAALVRVIDVNAATLALHAAPDRQALLGNLVTTFTPSSLDAFRRQLLAIWAGESEVEVEGEVQTLTGCRRQVVVHWAVPPGHTERLDRVIVALEDVTERKAAEQRLSETIGQLLQANAELARITEIASHDLQEPVRSVVSFSQLLERRLGQTLDDECRELLGYLMAAARRMRDQAQGLLAYARIGGVNAAAEPVALGEVVAEAVASLTEAIRDSRAVVHVAPLPEVVGDRAELVELFRQLLANALKFALPGIPPVVTVAALEDAKGAHVTVNDNGIGIAPTYAEDVFEVFRKLHGPDQYPGAGVGLAICRKIVNRHQGFVWVDRDRRDGCTVHVLFPPRPLA</sequence>
<gene>
    <name evidence="8" type="ORF">A6A04_10025</name>
</gene>
<evidence type="ECO:0000313" key="9">
    <source>
        <dbReference type="Proteomes" id="UP000078428"/>
    </source>
</evidence>
<feature type="transmembrane region" description="Helical" evidence="6">
    <location>
        <begin position="16"/>
        <end position="37"/>
    </location>
</feature>
<evidence type="ECO:0000313" key="8">
    <source>
        <dbReference type="EMBL" id="OAN43023.1"/>
    </source>
</evidence>
<keyword evidence="6" id="KW-0472">Membrane</keyword>
<proteinExistence type="predicted"/>
<reference evidence="8 9" key="1">
    <citation type="submission" date="2016-04" db="EMBL/GenBank/DDBJ databases">
        <title>Draft genome sequence of freshwater magnetotactic bacteria Magnetospirillum marisnigri SP-1 and Magnetospirillum moscoviense BB-1.</title>
        <authorList>
            <person name="Koziaeva V."/>
            <person name="Dziuba M.V."/>
            <person name="Ivanov T.M."/>
            <person name="Kuznetsov B."/>
            <person name="Grouzdev D.S."/>
        </authorList>
    </citation>
    <scope>NUCLEOTIDE SEQUENCE [LARGE SCALE GENOMIC DNA]</scope>
    <source>
        <strain evidence="8 9">SP-1</strain>
    </source>
</reference>
<evidence type="ECO:0000259" key="7">
    <source>
        <dbReference type="PROSITE" id="PS50109"/>
    </source>
</evidence>
<comment type="caution">
    <text evidence="8">The sequence shown here is derived from an EMBL/GenBank/DDBJ whole genome shotgun (WGS) entry which is preliminary data.</text>
</comment>
<dbReference type="Proteomes" id="UP000078428">
    <property type="component" value="Unassembled WGS sequence"/>
</dbReference>
<name>A0A178M4M6_9PROT</name>
<dbReference type="InterPro" id="IPR036890">
    <property type="entry name" value="HATPase_C_sf"/>
</dbReference>
<dbReference type="InterPro" id="IPR033414">
    <property type="entry name" value="Sensor_dom"/>
</dbReference>
<dbReference type="Gene3D" id="3.30.450.20">
    <property type="entry name" value="PAS domain"/>
    <property type="match status" value="1"/>
</dbReference>
<dbReference type="SMART" id="SM00388">
    <property type="entry name" value="HisKA"/>
    <property type="match status" value="1"/>
</dbReference>
<dbReference type="Pfam" id="PF02518">
    <property type="entry name" value="HATPase_c"/>
    <property type="match status" value="1"/>
</dbReference>
<dbReference type="InterPro" id="IPR036097">
    <property type="entry name" value="HisK_dim/P_sf"/>
</dbReference>
<dbReference type="GO" id="GO:0000155">
    <property type="term" value="F:phosphorelay sensor kinase activity"/>
    <property type="evidence" value="ECO:0007669"/>
    <property type="project" value="InterPro"/>
</dbReference>
<dbReference type="EC" id="2.7.13.3" evidence="2"/>
<accession>A0A178M4M6</accession>
<dbReference type="InterPro" id="IPR005467">
    <property type="entry name" value="His_kinase_dom"/>
</dbReference>
<keyword evidence="6" id="KW-1133">Transmembrane helix</keyword>
<evidence type="ECO:0000256" key="4">
    <source>
        <dbReference type="ARBA" id="ARBA00022679"/>
    </source>
</evidence>
<comment type="catalytic activity">
    <reaction evidence="1">
        <text>ATP + protein L-histidine = ADP + protein N-phospho-L-histidine.</text>
        <dbReference type="EC" id="2.7.13.3"/>
    </reaction>
</comment>
<dbReference type="InterPro" id="IPR003594">
    <property type="entry name" value="HATPase_dom"/>
</dbReference>
<dbReference type="CDD" id="cd00082">
    <property type="entry name" value="HisKA"/>
    <property type="match status" value="1"/>
</dbReference>
<protein>
    <recommendedName>
        <fullName evidence="2">histidine kinase</fullName>
        <ecNumber evidence="2">2.7.13.3</ecNumber>
    </recommendedName>
</protein>
<dbReference type="PRINTS" id="PR00344">
    <property type="entry name" value="BCTRLSENSOR"/>
</dbReference>
<dbReference type="STRING" id="1285242.A6A04_10025"/>
<dbReference type="InterPro" id="IPR003661">
    <property type="entry name" value="HisK_dim/P_dom"/>
</dbReference>
<dbReference type="AlphaFoldDB" id="A0A178M4M6"/>
<feature type="transmembrane region" description="Helical" evidence="6">
    <location>
        <begin position="149"/>
        <end position="169"/>
    </location>
</feature>
<evidence type="ECO:0000256" key="5">
    <source>
        <dbReference type="ARBA" id="ARBA00022777"/>
    </source>
</evidence>
<dbReference type="PROSITE" id="PS50109">
    <property type="entry name" value="HIS_KIN"/>
    <property type="match status" value="1"/>
</dbReference>
<dbReference type="InterPro" id="IPR004358">
    <property type="entry name" value="Sig_transdc_His_kin-like_C"/>
</dbReference>
<keyword evidence="3" id="KW-0597">Phosphoprotein</keyword>
<keyword evidence="6" id="KW-0812">Transmembrane</keyword>
<dbReference type="Gene3D" id="3.30.565.10">
    <property type="entry name" value="Histidine kinase-like ATPase, C-terminal domain"/>
    <property type="match status" value="1"/>
</dbReference>
<evidence type="ECO:0000256" key="3">
    <source>
        <dbReference type="ARBA" id="ARBA00022553"/>
    </source>
</evidence>
<feature type="domain" description="Histidine kinase" evidence="7">
    <location>
        <begin position="412"/>
        <end position="626"/>
    </location>
</feature>
<organism evidence="8 9">
    <name type="scientific">Paramagnetospirillum marisnigri</name>
    <dbReference type="NCBI Taxonomy" id="1285242"/>
    <lineage>
        <taxon>Bacteria</taxon>
        <taxon>Pseudomonadati</taxon>
        <taxon>Pseudomonadota</taxon>
        <taxon>Alphaproteobacteria</taxon>
        <taxon>Rhodospirillales</taxon>
        <taxon>Magnetospirillaceae</taxon>
        <taxon>Paramagnetospirillum</taxon>
    </lineage>
</organism>
<dbReference type="InterPro" id="IPR035965">
    <property type="entry name" value="PAS-like_dom_sf"/>
</dbReference>
<dbReference type="SMART" id="SM00387">
    <property type="entry name" value="HATPase_c"/>
    <property type="match status" value="1"/>
</dbReference>
<dbReference type="Pfam" id="PF17149">
    <property type="entry name" value="CHASE5"/>
    <property type="match status" value="1"/>
</dbReference>
<dbReference type="PANTHER" id="PTHR43304:SF1">
    <property type="entry name" value="PAC DOMAIN-CONTAINING PROTEIN"/>
    <property type="match status" value="1"/>
</dbReference>
<evidence type="ECO:0000256" key="1">
    <source>
        <dbReference type="ARBA" id="ARBA00000085"/>
    </source>
</evidence>
<dbReference type="InterPro" id="IPR052162">
    <property type="entry name" value="Sensor_kinase/Photoreceptor"/>
</dbReference>
<dbReference type="Gene3D" id="1.10.287.130">
    <property type="match status" value="1"/>
</dbReference>
<dbReference type="SUPFAM" id="SSF47384">
    <property type="entry name" value="Homodimeric domain of signal transducing histidine kinase"/>
    <property type="match status" value="1"/>
</dbReference>
<dbReference type="PANTHER" id="PTHR43304">
    <property type="entry name" value="PHYTOCHROME-LIKE PROTEIN CPH1"/>
    <property type="match status" value="1"/>
</dbReference>
<keyword evidence="5 8" id="KW-0418">Kinase</keyword>